<dbReference type="Pfam" id="PF01112">
    <property type="entry name" value="Asparaginase_2"/>
    <property type="match status" value="1"/>
</dbReference>
<dbReference type="InterPro" id="IPR000246">
    <property type="entry name" value="Peptidase_T2"/>
</dbReference>
<accession>X6PEY5</accession>
<organism evidence="3 4">
    <name type="scientific">Reticulomyxa filosa</name>
    <dbReference type="NCBI Taxonomy" id="46433"/>
    <lineage>
        <taxon>Eukaryota</taxon>
        <taxon>Sar</taxon>
        <taxon>Rhizaria</taxon>
        <taxon>Retaria</taxon>
        <taxon>Foraminifera</taxon>
        <taxon>Monothalamids</taxon>
        <taxon>Reticulomyxidae</taxon>
        <taxon>Reticulomyxa</taxon>
    </lineage>
</organism>
<feature type="site" description="Cleavage; by autolysis" evidence="2">
    <location>
        <begin position="230"/>
        <end position="231"/>
    </location>
</feature>
<evidence type="ECO:0000313" key="4">
    <source>
        <dbReference type="Proteomes" id="UP000023152"/>
    </source>
</evidence>
<evidence type="ECO:0000313" key="3">
    <source>
        <dbReference type="EMBL" id="ETO36609.1"/>
    </source>
</evidence>
<dbReference type="OrthoDB" id="77601at2759"/>
<reference evidence="3 4" key="1">
    <citation type="journal article" date="2013" name="Curr. Biol.">
        <title>The Genome of the Foraminiferan Reticulomyxa filosa.</title>
        <authorList>
            <person name="Glockner G."/>
            <person name="Hulsmann N."/>
            <person name="Schleicher M."/>
            <person name="Noegel A.A."/>
            <person name="Eichinger L."/>
            <person name="Gallinger C."/>
            <person name="Pawlowski J."/>
            <person name="Sierra R."/>
            <person name="Euteneuer U."/>
            <person name="Pillet L."/>
            <person name="Moustafa A."/>
            <person name="Platzer M."/>
            <person name="Groth M."/>
            <person name="Szafranski K."/>
            <person name="Schliwa M."/>
        </authorList>
    </citation>
    <scope>NUCLEOTIDE SEQUENCE [LARGE SCALE GENOMIC DNA]</scope>
</reference>
<feature type="active site" description="Nucleophile" evidence="1">
    <location>
        <position position="231"/>
    </location>
</feature>
<dbReference type="AlphaFoldDB" id="X6PEY5"/>
<dbReference type="GO" id="GO:0005737">
    <property type="term" value="C:cytoplasm"/>
    <property type="evidence" value="ECO:0007669"/>
    <property type="project" value="TreeGrafter"/>
</dbReference>
<dbReference type="PANTHER" id="PTHR10188">
    <property type="entry name" value="L-ASPARAGINASE"/>
    <property type="match status" value="1"/>
</dbReference>
<dbReference type="InterPro" id="IPR029055">
    <property type="entry name" value="Ntn_hydrolases_N"/>
</dbReference>
<dbReference type="SUPFAM" id="SSF56235">
    <property type="entry name" value="N-terminal nucleophile aminohydrolases (Ntn hydrolases)"/>
    <property type="match status" value="1"/>
</dbReference>
<keyword evidence="4" id="KW-1185">Reference proteome</keyword>
<dbReference type="EMBL" id="ASPP01000478">
    <property type="protein sequence ID" value="ETO36609.1"/>
    <property type="molecule type" value="Genomic_DNA"/>
</dbReference>
<gene>
    <name evidence="3" type="ORF">RFI_00451</name>
</gene>
<protein>
    <submittedName>
        <fullName evidence="3">Uncharacterized protein</fullName>
    </submittedName>
</protein>
<proteinExistence type="predicted"/>
<dbReference type="Proteomes" id="UP000023152">
    <property type="component" value="Unassembled WGS sequence"/>
</dbReference>
<dbReference type="GO" id="GO:0051604">
    <property type="term" value="P:protein maturation"/>
    <property type="evidence" value="ECO:0007669"/>
    <property type="project" value="TreeGrafter"/>
</dbReference>
<dbReference type="PANTHER" id="PTHR10188:SF8">
    <property type="entry name" value="THREONINE ASPARTASE 1"/>
    <property type="match status" value="1"/>
</dbReference>
<evidence type="ECO:0000256" key="1">
    <source>
        <dbReference type="PIRSR" id="PIRSR600246-1"/>
    </source>
</evidence>
<name>X6PEY5_RETFI</name>
<sequence>MIKRNETNFEQKQTKSAKLHTIRNQALSLQCTVEQEVKCVICQRTDFFKVLPQGMIVTYTMIIVHDSKQFKKYKKMLKLSLKTALETHGKTKDTLYSLVEAIKVMENDELVNAGKGANLTLTGTTECESAVYHVNTQDWAAITAVQNVINPVFGAYKLLQKSSNVSSPLSLGRIQPIFLSGHGAEQWCKDENVPIFADTDEGHKTLKSEQLWKTYTSLAKYEGSETKNHDTCGGIAFDLNTKQMYVATSSGGIFLKTPGLIEIHKQINKYYLFIYLFTYMLI</sequence>
<evidence type="ECO:0000256" key="2">
    <source>
        <dbReference type="PIRSR" id="PIRSR600246-3"/>
    </source>
</evidence>
<comment type="caution">
    <text evidence="3">The sequence shown here is derived from an EMBL/GenBank/DDBJ whole genome shotgun (WGS) entry which is preliminary data.</text>
</comment>
<dbReference type="GO" id="GO:0004298">
    <property type="term" value="F:threonine-type endopeptidase activity"/>
    <property type="evidence" value="ECO:0007669"/>
    <property type="project" value="TreeGrafter"/>
</dbReference>